<dbReference type="PANTHER" id="PTHR43638">
    <property type="entry name" value="OXIDOREDUCTASE, ALDO/KETO REDUCTASE FAMILY PROTEIN"/>
    <property type="match status" value="1"/>
</dbReference>
<dbReference type="Pfam" id="PF00248">
    <property type="entry name" value="Aldo_ket_red"/>
    <property type="match status" value="1"/>
</dbReference>
<gene>
    <name evidence="2" type="ORF">SMD27_00135</name>
</gene>
<dbReference type="SUPFAM" id="SSF51430">
    <property type="entry name" value="NAD(P)-linked oxidoreductase"/>
    <property type="match status" value="1"/>
</dbReference>
<reference evidence="2 3" key="1">
    <citation type="journal article" date="2016" name="Antonie Van Leeuwenhoek">
        <title>Dongia soli sp. nov., isolated from soil from Dokdo, Korea.</title>
        <authorList>
            <person name="Kim D.U."/>
            <person name="Lee H."/>
            <person name="Kim H."/>
            <person name="Kim S.G."/>
            <person name="Ka J.O."/>
        </authorList>
    </citation>
    <scope>NUCLEOTIDE SEQUENCE [LARGE SCALE GENOMIC DNA]</scope>
    <source>
        <strain evidence="2 3">D78</strain>
    </source>
</reference>
<evidence type="ECO:0000313" key="3">
    <source>
        <dbReference type="Proteomes" id="UP001279642"/>
    </source>
</evidence>
<name>A0ABU5E6R1_9PROT</name>
<dbReference type="Proteomes" id="UP001279642">
    <property type="component" value="Unassembled WGS sequence"/>
</dbReference>
<evidence type="ECO:0000259" key="1">
    <source>
        <dbReference type="Pfam" id="PF00248"/>
    </source>
</evidence>
<evidence type="ECO:0000313" key="2">
    <source>
        <dbReference type="EMBL" id="MDY0881238.1"/>
    </source>
</evidence>
<proteinExistence type="predicted"/>
<dbReference type="InterPro" id="IPR023210">
    <property type="entry name" value="NADP_OxRdtase_dom"/>
</dbReference>
<dbReference type="InterPro" id="IPR018170">
    <property type="entry name" value="Aldo/ket_reductase_CS"/>
</dbReference>
<comment type="caution">
    <text evidence="2">The sequence shown here is derived from an EMBL/GenBank/DDBJ whole genome shotgun (WGS) entry which is preliminary data.</text>
</comment>
<organism evidence="2 3">
    <name type="scientific">Dongia soli</name>
    <dbReference type="NCBI Taxonomy" id="600628"/>
    <lineage>
        <taxon>Bacteria</taxon>
        <taxon>Pseudomonadati</taxon>
        <taxon>Pseudomonadota</taxon>
        <taxon>Alphaproteobacteria</taxon>
        <taxon>Rhodospirillales</taxon>
        <taxon>Dongiaceae</taxon>
        <taxon>Dongia</taxon>
    </lineage>
</organism>
<dbReference type="RefSeq" id="WP_320506311.1">
    <property type="nucleotide sequence ID" value="NZ_JAXCLW010000001.1"/>
</dbReference>
<dbReference type="PANTHER" id="PTHR43638:SF3">
    <property type="entry name" value="ALDEHYDE REDUCTASE"/>
    <property type="match status" value="1"/>
</dbReference>
<dbReference type="InterPro" id="IPR036812">
    <property type="entry name" value="NAD(P)_OxRdtase_dom_sf"/>
</dbReference>
<dbReference type="EMBL" id="JAXCLW010000001">
    <property type="protein sequence ID" value="MDY0881238.1"/>
    <property type="molecule type" value="Genomic_DNA"/>
</dbReference>
<sequence>MRTLSLKNGDRVPVLGLGTWRMGEQGQQRSAEVKALQAGIDLGMTLVDTAEMYGNGGAEEVVGEAIRGRRDQVYLVSKVLPGNASRKGTVAACEASLKRLGTDRLDLYLLHWRGSYKLADTLAAFQDLLKAGKIKAFGVSNFDLSDMQEWLSLAEGDRCVVNQVQYNIASRGIDFDLLPWCRKQDIAVMAYCPLAQGDIPAENGLAKVAQRHGATPAQIMLAWCLRHPNVLAVPKSSQPQRLAENAKAAEISLSAEDLADLDRDFPAPKQAEPLAMT</sequence>
<dbReference type="InterPro" id="IPR020471">
    <property type="entry name" value="AKR"/>
</dbReference>
<dbReference type="CDD" id="cd19138">
    <property type="entry name" value="AKR_YeaE"/>
    <property type="match status" value="1"/>
</dbReference>
<dbReference type="PIRSF" id="PIRSF000097">
    <property type="entry name" value="AKR"/>
    <property type="match status" value="1"/>
</dbReference>
<dbReference type="PRINTS" id="PR00069">
    <property type="entry name" value="ALDKETRDTASE"/>
</dbReference>
<protein>
    <submittedName>
        <fullName evidence="2">Aldo/keto reductase</fullName>
    </submittedName>
</protein>
<accession>A0ABU5E6R1</accession>
<keyword evidence="3" id="KW-1185">Reference proteome</keyword>
<dbReference type="Gene3D" id="3.20.20.100">
    <property type="entry name" value="NADP-dependent oxidoreductase domain"/>
    <property type="match status" value="1"/>
</dbReference>
<dbReference type="PROSITE" id="PS00063">
    <property type="entry name" value="ALDOKETO_REDUCTASE_3"/>
    <property type="match status" value="1"/>
</dbReference>
<feature type="domain" description="NADP-dependent oxidoreductase" evidence="1">
    <location>
        <begin position="15"/>
        <end position="262"/>
    </location>
</feature>